<protein>
    <recommendedName>
        <fullName evidence="3">DegV family protein</fullName>
    </recommendedName>
</protein>
<dbReference type="PANTHER" id="PTHR33434:SF2">
    <property type="entry name" value="FATTY ACID-BINDING PROTEIN TM_1468"/>
    <property type="match status" value="1"/>
</dbReference>
<dbReference type="Gene3D" id="3.30.1180.10">
    <property type="match status" value="1"/>
</dbReference>
<reference evidence="2" key="1">
    <citation type="journal article" date="2014" name="Front. Microbiol.">
        <title>High frequency of phylogenetically diverse reductive dehalogenase-homologous genes in deep subseafloor sedimentary metagenomes.</title>
        <authorList>
            <person name="Kawai M."/>
            <person name="Futagami T."/>
            <person name="Toyoda A."/>
            <person name="Takaki Y."/>
            <person name="Nishi S."/>
            <person name="Hori S."/>
            <person name="Arai W."/>
            <person name="Tsubouchi T."/>
            <person name="Morono Y."/>
            <person name="Uchiyama I."/>
            <person name="Ito T."/>
            <person name="Fujiyama A."/>
            <person name="Inagaki F."/>
            <person name="Takami H."/>
        </authorList>
    </citation>
    <scope>NUCLEOTIDE SEQUENCE</scope>
    <source>
        <strain evidence="2">Expedition CK06-06</strain>
    </source>
</reference>
<dbReference type="InterPro" id="IPR050270">
    <property type="entry name" value="DegV_domain_contain"/>
</dbReference>
<dbReference type="GO" id="GO:0008289">
    <property type="term" value="F:lipid binding"/>
    <property type="evidence" value="ECO:0007669"/>
    <property type="project" value="UniProtKB-KW"/>
</dbReference>
<sequence>MGDIPSEIAQELGITIIPVNVLFGTESYRDGVDLTTEQFYDKLVRSKTLPTTSVPPPGAFVEVYDRVAQETGEIAVITVSHKLSATYETALHATEMMKRKCRVEVIDSLLIVMAEGLIVITAAKAAKAGASLDEVIDITKRNISRAEVRMAFDTLEYLKRGGRIGAAGAFLGSILKVNPVLTLKDGEIHGVARPRSRAKAIDHLYDFATSFSHIDGMAVEHATTPDEAEILAERLGAKFPEERIYRSKVSPVIGAHVGPSVLAVSVLGDR</sequence>
<dbReference type="Gene3D" id="3.40.50.10170">
    <property type="match status" value="1"/>
</dbReference>
<dbReference type="EMBL" id="BARV01018233">
    <property type="protein sequence ID" value="GAI31689.1"/>
    <property type="molecule type" value="Genomic_DNA"/>
</dbReference>
<evidence type="ECO:0000256" key="1">
    <source>
        <dbReference type="ARBA" id="ARBA00023121"/>
    </source>
</evidence>
<proteinExistence type="predicted"/>
<dbReference type="InterPro" id="IPR003797">
    <property type="entry name" value="DegV"/>
</dbReference>
<dbReference type="AlphaFoldDB" id="X1PLE3"/>
<evidence type="ECO:0008006" key="3">
    <source>
        <dbReference type="Google" id="ProtNLM"/>
    </source>
</evidence>
<dbReference type="SUPFAM" id="SSF82549">
    <property type="entry name" value="DAK1/DegV-like"/>
    <property type="match status" value="1"/>
</dbReference>
<name>X1PLE3_9ZZZZ</name>
<dbReference type="InterPro" id="IPR043168">
    <property type="entry name" value="DegV_C"/>
</dbReference>
<comment type="caution">
    <text evidence="2">The sequence shown here is derived from an EMBL/GenBank/DDBJ whole genome shotgun (WGS) entry which is preliminary data.</text>
</comment>
<dbReference type="Pfam" id="PF02645">
    <property type="entry name" value="DegV"/>
    <property type="match status" value="1"/>
</dbReference>
<organism evidence="2">
    <name type="scientific">marine sediment metagenome</name>
    <dbReference type="NCBI Taxonomy" id="412755"/>
    <lineage>
        <taxon>unclassified sequences</taxon>
        <taxon>metagenomes</taxon>
        <taxon>ecological metagenomes</taxon>
    </lineage>
</organism>
<dbReference type="PANTHER" id="PTHR33434">
    <property type="entry name" value="DEGV DOMAIN-CONTAINING PROTEIN DR_1986-RELATED"/>
    <property type="match status" value="1"/>
</dbReference>
<dbReference type="PROSITE" id="PS51482">
    <property type="entry name" value="DEGV"/>
    <property type="match status" value="1"/>
</dbReference>
<dbReference type="NCBIfam" id="TIGR00762">
    <property type="entry name" value="DegV"/>
    <property type="match status" value="1"/>
</dbReference>
<accession>X1PLE3</accession>
<evidence type="ECO:0000313" key="2">
    <source>
        <dbReference type="EMBL" id="GAI31689.1"/>
    </source>
</evidence>
<keyword evidence="1" id="KW-0446">Lipid-binding</keyword>
<gene>
    <name evidence="2" type="ORF">S06H3_30885</name>
</gene>